<comment type="caution">
    <text evidence="2">The sequence shown here is derived from an EMBL/GenBank/DDBJ whole genome shotgun (WGS) entry which is preliminary data.</text>
</comment>
<proteinExistence type="predicted"/>
<dbReference type="Gene3D" id="3.80.10.10">
    <property type="entry name" value="Ribonuclease Inhibitor"/>
    <property type="match status" value="1"/>
</dbReference>
<keyword evidence="1" id="KW-1133">Transmembrane helix</keyword>
<reference evidence="2 3" key="1">
    <citation type="journal article" date="2018" name="Evol. Lett.">
        <title>Horizontal gene cluster transfer increased hallucinogenic mushroom diversity.</title>
        <authorList>
            <person name="Reynolds H.T."/>
            <person name="Vijayakumar V."/>
            <person name="Gluck-Thaler E."/>
            <person name="Korotkin H.B."/>
            <person name="Matheny P.B."/>
            <person name="Slot J.C."/>
        </authorList>
    </citation>
    <scope>NUCLEOTIDE SEQUENCE [LARGE SCALE GENOMIC DNA]</scope>
    <source>
        <strain evidence="2 3">2631</strain>
    </source>
</reference>
<name>A0A409XNU6_PSICY</name>
<organism evidence="2 3">
    <name type="scientific">Psilocybe cyanescens</name>
    <dbReference type="NCBI Taxonomy" id="93625"/>
    <lineage>
        <taxon>Eukaryota</taxon>
        <taxon>Fungi</taxon>
        <taxon>Dikarya</taxon>
        <taxon>Basidiomycota</taxon>
        <taxon>Agaricomycotina</taxon>
        <taxon>Agaricomycetes</taxon>
        <taxon>Agaricomycetidae</taxon>
        <taxon>Agaricales</taxon>
        <taxon>Agaricineae</taxon>
        <taxon>Strophariaceae</taxon>
        <taxon>Psilocybe</taxon>
    </lineage>
</organism>
<dbReference type="InParanoid" id="A0A409XNU6"/>
<accession>A0A409XNU6</accession>
<gene>
    <name evidence="2" type="ORF">CVT25_010328</name>
</gene>
<evidence type="ECO:0000256" key="1">
    <source>
        <dbReference type="SAM" id="Phobius"/>
    </source>
</evidence>
<feature type="transmembrane region" description="Helical" evidence="1">
    <location>
        <begin position="12"/>
        <end position="34"/>
    </location>
</feature>
<keyword evidence="3" id="KW-1185">Reference proteome</keyword>
<dbReference type="SUPFAM" id="SSF52047">
    <property type="entry name" value="RNI-like"/>
    <property type="match status" value="1"/>
</dbReference>
<sequence length="692" mass="78574">MRHLDSVNDNFPIVIVGTLSFPAIILSLQIRISCNRVNRLMVASTIAGRFIRPTTMYFATFRPSSVFNGAVLFCFAHYDLSSNPPIWQLSRIKTAATAFLRHGYLLTSHHHINELRRHNQTTLACMLPEQVMHKIFIACAQSAIEDFENNDWSWVNVSYVCSTWRRVILECQDFWRYVDFSDPRWHAVTLGRAKMSSLHIITTVTENNIRLLHRSLQLAHRIQDIHLKSSIENIYPLLDILAHPNPALESLIIDIHLPKGNGPVSGFDPPSFPTTGPLLKNLKYLELHHTPFYLLTSRCTSLTHFHLHDLPHSERPTLRYFLFMLEQLKNLRFLTLDRAFPINIDVDDVKALERPIRLPRLETISLVGSVPEIANILECIIIPSSTHLVCKIHTLSDIKDNVWKLTESLSSHSWGEDVGSQLETLVISGSESCPRYKDGVVPNPDFHQSLRIRAFRAEFGRGGAAIDITICPEKYDSSDHGIITAASAIWRALPLTHIHTLALQDFDIVTQKTWSPFLRTLPSLRVLDITGRAPSGLVWALLLNARFYGQGLKRDSEVQRLLVPRLNDLYLHNVDCSSGGYMVAAGAAVNSHFDLDDSRFLDVLVACLNIRRKFGLCLRSLSIARCDYVLRSTVIAARKTVSYLICDCRNVEKDEDVNSFFPARYSSGCDVTNSKSRHYHRLRTLLQLDSES</sequence>
<dbReference type="EMBL" id="NHYD01001028">
    <property type="protein sequence ID" value="PPQ92495.1"/>
    <property type="molecule type" value="Genomic_DNA"/>
</dbReference>
<evidence type="ECO:0000313" key="2">
    <source>
        <dbReference type="EMBL" id="PPQ92495.1"/>
    </source>
</evidence>
<dbReference type="OrthoDB" id="2856616at2759"/>
<keyword evidence="1" id="KW-0472">Membrane</keyword>
<protein>
    <submittedName>
        <fullName evidence="2">Uncharacterized protein</fullName>
    </submittedName>
</protein>
<dbReference type="AlphaFoldDB" id="A0A409XNU6"/>
<dbReference type="Proteomes" id="UP000283269">
    <property type="component" value="Unassembled WGS sequence"/>
</dbReference>
<dbReference type="InterPro" id="IPR032675">
    <property type="entry name" value="LRR_dom_sf"/>
</dbReference>
<keyword evidence="1" id="KW-0812">Transmembrane</keyword>
<dbReference type="STRING" id="93625.A0A409XNU6"/>
<evidence type="ECO:0000313" key="3">
    <source>
        <dbReference type="Proteomes" id="UP000283269"/>
    </source>
</evidence>